<dbReference type="InterPro" id="IPR009012">
    <property type="entry name" value="GrpE_head"/>
</dbReference>
<dbReference type="RefSeq" id="WP_021167738.1">
    <property type="nucleotide sequence ID" value="NZ_CTRP01000008.1"/>
</dbReference>
<dbReference type="GO" id="GO:0006457">
    <property type="term" value="P:protein folding"/>
    <property type="evidence" value="ECO:0007669"/>
    <property type="project" value="InterPro"/>
</dbReference>
<sequence length="214" mass="24299">MNWFFWKSNNYKEMDTRIEQLDESLQQIKNIMLAMSNTVTECWEQQEESRGQLTKLTRLQYKSGQEMQSKLEQLAQGLQAVQQLVASEEHVAALKQQRQYALEVLLTQLDDIDSVSAGLIHTEDNAWQPLFKEWAQRIITALAEMGIYEIPVLGKVFDPQMAIGVSSVTRPPECAAVTPYEVAEVVKRGFITGEGQLLRKAQVITYQEGTGSNE</sequence>
<dbReference type="GO" id="GO:0042803">
    <property type="term" value="F:protein homodimerization activity"/>
    <property type="evidence" value="ECO:0007669"/>
    <property type="project" value="InterPro"/>
</dbReference>
<evidence type="ECO:0000313" key="2">
    <source>
        <dbReference type="EMBL" id="CQR72106.1"/>
    </source>
</evidence>
<name>A0A0U1KXK7_9FIRM</name>
<protein>
    <recommendedName>
        <fullName evidence="4">Heat shock protein GrpE</fullName>
    </recommendedName>
</protein>
<dbReference type="Gene3D" id="2.30.22.10">
    <property type="entry name" value="Head domain of nucleotide exchange factor GrpE"/>
    <property type="match status" value="1"/>
</dbReference>
<evidence type="ECO:0000256" key="1">
    <source>
        <dbReference type="ARBA" id="ARBA00023186"/>
    </source>
</evidence>
<dbReference type="InterPro" id="IPR000740">
    <property type="entry name" value="GrpE"/>
</dbReference>
<dbReference type="Pfam" id="PF01025">
    <property type="entry name" value="GrpE"/>
    <property type="match status" value="1"/>
</dbReference>
<dbReference type="Proteomes" id="UP000049855">
    <property type="component" value="Unassembled WGS sequence"/>
</dbReference>
<dbReference type="AlphaFoldDB" id="A0A0U1KXK7"/>
<gene>
    <name evidence="2" type="ORF">SpAn4DRAFT_4795</name>
</gene>
<keyword evidence="3" id="KW-1185">Reference proteome</keyword>
<dbReference type="GO" id="GO:0051087">
    <property type="term" value="F:protein-folding chaperone binding"/>
    <property type="evidence" value="ECO:0007669"/>
    <property type="project" value="InterPro"/>
</dbReference>
<dbReference type="GO" id="GO:0000774">
    <property type="term" value="F:adenyl-nucleotide exchange factor activity"/>
    <property type="evidence" value="ECO:0007669"/>
    <property type="project" value="InterPro"/>
</dbReference>
<proteinExistence type="predicted"/>
<keyword evidence="1" id="KW-0143">Chaperone</keyword>
<evidence type="ECO:0000313" key="3">
    <source>
        <dbReference type="Proteomes" id="UP000049855"/>
    </source>
</evidence>
<dbReference type="EMBL" id="CTRP01000008">
    <property type="protein sequence ID" value="CQR72106.1"/>
    <property type="molecule type" value="Genomic_DNA"/>
</dbReference>
<organism evidence="2 3">
    <name type="scientific">Sporomusa ovata</name>
    <dbReference type="NCBI Taxonomy" id="2378"/>
    <lineage>
        <taxon>Bacteria</taxon>
        <taxon>Bacillati</taxon>
        <taxon>Bacillota</taxon>
        <taxon>Negativicutes</taxon>
        <taxon>Selenomonadales</taxon>
        <taxon>Sporomusaceae</taxon>
        <taxon>Sporomusa</taxon>
    </lineage>
</organism>
<evidence type="ECO:0008006" key="4">
    <source>
        <dbReference type="Google" id="ProtNLM"/>
    </source>
</evidence>
<reference evidence="3" key="1">
    <citation type="submission" date="2015-03" db="EMBL/GenBank/DDBJ databases">
        <authorList>
            <person name="Nijsse Bart"/>
        </authorList>
    </citation>
    <scope>NUCLEOTIDE SEQUENCE [LARGE SCALE GENOMIC DNA]</scope>
</reference>
<accession>A0A0U1KXK7</accession>